<evidence type="ECO:0000256" key="1">
    <source>
        <dbReference type="ARBA" id="ARBA00004141"/>
    </source>
</evidence>
<keyword evidence="4 6" id="KW-1133">Transmembrane helix</keyword>
<gene>
    <name evidence="9" type="ORF">EDS130_LOCUS2897</name>
    <name evidence="10" type="ORF">XAT740_LOCUS11850</name>
</gene>
<evidence type="ECO:0000256" key="3">
    <source>
        <dbReference type="ARBA" id="ARBA00022692"/>
    </source>
</evidence>
<feature type="domain" description="Yip1" evidence="8">
    <location>
        <begin position="110"/>
        <end position="268"/>
    </location>
</feature>
<feature type="transmembrane region" description="Helical" evidence="6">
    <location>
        <begin position="254"/>
        <end position="278"/>
    </location>
</feature>
<protein>
    <recommendedName>
        <fullName evidence="6">Protein YIPF</fullName>
    </recommendedName>
</protein>
<evidence type="ECO:0000256" key="7">
    <source>
        <dbReference type="SAM" id="MobiDB-lite"/>
    </source>
</evidence>
<feature type="transmembrane region" description="Helical" evidence="6">
    <location>
        <begin position="194"/>
        <end position="214"/>
    </location>
</feature>
<feature type="compositionally biased region" description="Polar residues" evidence="7">
    <location>
        <begin position="14"/>
        <end position="28"/>
    </location>
</feature>
<dbReference type="EMBL" id="CAJNOJ010000007">
    <property type="protein sequence ID" value="CAF0762765.1"/>
    <property type="molecule type" value="Genomic_DNA"/>
</dbReference>
<dbReference type="AlphaFoldDB" id="A0A814EVE8"/>
<feature type="compositionally biased region" description="Low complexity" evidence="7">
    <location>
        <begin position="53"/>
        <end position="65"/>
    </location>
</feature>
<feature type="transmembrane region" description="Helical" evidence="6">
    <location>
        <begin position="220"/>
        <end position="242"/>
    </location>
</feature>
<dbReference type="GO" id="GO:0016192">
    <property type="term" value="P:vesicle-mediated transport"/>
    <property type="evidence" value="ECO:0007669"/>
    <property type="project" value="InterPro"/>
</dbReference>
<sequence length="303" mass="35158">MFSDDGFLSEKFSDQSPSQTHIFTSFPNSAVDPDNDDFSADNKPANNLSYEYNPSNSQPSSLPLPATANTSKDEQFHIWQLEYYQAYFQIDTQQVIERLLCSMTPRPNKSYFDSTIRQNPDLYGPFWVCITFIITVAVSGNILTYFYVPDADFQIDFSKITLSAIFICFYWWFMPTCIYFFFRWHLKRIEYTFVELLCIYGYSLTTFIPISILWMIPISWLQWLLTIIGSVTSGSVLIVTFWPTTNSDKKRFNALSMLLMFFLHLAMAVGIMLVFFHVSDRNIPTRKPTTLLTTMISSAKNKI</sequence>
<evidence type="ECO:0000313" key="11">
    <source>
        <dbReference type="Proteomes" id="UP000663828"/>
    </source>
</evidence>
<comment type="caution">
    <text evidence="10">The sequence shown here is derived from an EMBL/GenBank/DDBJ whole genome shotgun (WGS) entry which is preliminary data.</text>
</comment>
<dbReference type="Proteomes" id="UP000663828">
    <property type="component" value="Unassembled WGS sequence"/>
</dbReference>
<evidence type="ECO:0000256" key="2">
    <source>
        <dbReference type="ARBA" id="ARBA00010596"/>
    </source>
</evidence>
<dbReference type="GO" id="GO:0000139">
    <property type="term" value="C:Golgi membrane"/>
    <property type="evidence" value="ECO:0007669"/>
    <property type="project" value="UniProtKB-SubCell"/>
</dbReference>
<feature type="transmembrane region" description="Helical" evidence="6">
    <location>
        <begin position="160"/>
        <end position="182"/>
    </location>
</feature>
<evidence type="ECO:0000313" key="10">
    <source>
        <dbReference type="EMBL" id="CAF0974560.1"/>
    </source>
</evidence>
<dbReference type="PANTHER" id="PTHR12822:SF2">
    <property type="entry name" value="PROTEIN YIPF"/>
    <property type="match status" value="1"/>
</dbReference>
<keyword evidence="5 6" id="KW-0472">Membrane</keyword>
<dbReference type="EMBL" id="CAJNOR010000658">
    <property type="protein sequence ID" value="CAF0974560.1"/>
    <property type="molecule type" value="Genomic_DNA"/>
</dbReference>
<proteinExistence type="inferred from homology"/>
<dbReference type="Proteomes" id="UP000663852">
    <property type="component" value="Unassembled WGS sequence"/>
</dbReference>
<dbReference type="InterPro" id="IPR006977">
    <property type="entry name" value="Yip1_dom"/>
</dbReference>
<dbReference type="OrthoDB" id="10256463at2759"/>
<dbReference type="PANTHER" id="PTHR12822">
    <property type="entry name" value="PROTEIN YIPF"/>
    <property type="match status" value="1"/>
</dbReference>
<reference evidence="10" key="1">
    <citation type="submission" date="2021-02" db="EMBL/GenBank/DDBJ databases">
        <authorList>
            <person name="Nowell W R."/>
        </authorList>
    </citation>
    <scope>NUCLEOTIDE SEQUENCE</scope>
</reference>
<keyword evidence="3 6" id="KW-0812">Transmembrane</keyword>
<evidence type="ECO:0000313" key="9">
    <source>
        <dbReference type="EMBL" id="CAF0762765.1"/>
    </source>
</evidence>
<evidence type="ECO:0000256" key="5">
    <source>
        <dbReference type="ARBA" id="ARBA00023136"/>
    </source>
</evidence>
<keyword evidence="11" id="KW-1185">Reference proteome</keyword>
<accession>A0A814EVE8</accession>
<evidence type="ECO:0000256" key="6">
    <source>
        <dbReference type="RuleBase" id="RU361264"/>
    </source>
</evidence>
<comment type="subcellular location">
    <subcellularLocation>
        <location evidence="6">Golgi apparatus membrane</location>
        <topology evidence="6">Multi-pass membrane protein</topology>
    </subcellularLocation>
    <subcellularLocation>
        <location evidence="1">Membrane</location>
        <topology evidence="1">Multi-pass membrane protein</topology>
    </subcellularLocation>
</comment>
<evidence type="ECO:0000256" key="4">
    <source>
        <dbReference type="ARBA" id="ARBA00022989"/>
    </source>
</evidence>
<feature type="region of interest" description="Disordered" evidence="7">
    <location>
        <begin position="1"/>
        <end position="66"/>
    </location>
</feature>
<evidence type="ECO:0000259" key="8">
    <source>
        <dbReference type="Pfam" id="PF04893"/>
    </source>
</evidence>
<feature type="transmembrane region" description="Helical" evidence="6">
    <location>
        <begin position="126"/>
        <end position="148"/>
    </location>
</feature>
<dbReference type="GO" id="GO:0031267">
    <property type="term" value="F:small GTPase binding"/>
    <property type="evidence" value="ECO:0007669"/>
    <property type="project" value="InterPro"/>
</dbReference>
<dbReference type="InterPro" id="IPR039765">
    <property type="entry name" value="Yip5/YIPF1/YIPF2"/>
</dbReference>
<dbReference type="Pfam" id="PF04893">
    <property type="entry name" value="Yip1"/>
    <property type="match status" value="1"/>
</dbReference>
<name>A0A814EVE8_ADIRI</name>
<comment type="similarity">
    <text evidence="2 6">Belongs to the YIP1 family.</text>
</comment>
<organism evidence="10 11">
    <name type="scientific">Adineta ricciae</name>
    <name type="common">Rotifer</name>
    <dbReference type="NCBI Taxonomy" id="249248"/>
    <lineage>
        <taxon>Eukaryota</taxon>
        <taxon>Metazoa</taxon>
        <taxon>Spiralia</taxon>
        <taxon>Gnathifera</taxon>
        <taxon>Rotifera</taxon>
        <taxon>Eurotatoria</taxon>
        <taxon>Bdelloidea</taxon>
        <taxon>Adinetida</taxon>
        <taxon>Adinetidae</taxon>
        <taxon>Adineta</taxon>
    </lineage>
</organism>